<evidence type="ECO:0000259" key="5">
    <source>
        <dbReference type="PROSITE" id="PS50921"/>
    </source>
</evidence>
<reference evidence="7" key="3">
    <citation type="journal article" date="2022" name="Clin. Infect. Dis.">
        <title>Association between Clostridium innocuum and antibiotic-associated diarrhea in adults and children: A cross-sectional study and comparative genomics analysis.</title>
        <authorList>
            <person name="Cherny K.E."/>
            <person name="Muscat E.B."/>
            <person name="Balaji A."/>
            <person name="Mukherjee J."/>
            <person name="Ozer E.A."/>
            <person name="Angarone M.P."/>
            <person name="Hauser A.R."/>
            <person name="Sichel J.S."/>
            <person name="Amponsah E."/>
            <person name="Kociolek L.K."/>
        </authorList>
    </citation>
    <scope>NUCLEOTIDE SEQUENCE</scope>
    <source>
        <strain evidence="7">NU1-AC-029v</strain>
    </source>
</reference>
<dbReference type="Gene3D" id="3.40.50.2300">
    <property type="match status" value="1"/>
</dbReference>
<dbReference type="GO" id="GO:0003723">
    <property type="term" value="F:RNA binding"/>
    <property type="evidence" value="ECO:0007669"/>
    <property type="project" value="InterPro"/>
</dbReference>
<comment type="function">
    <text evidence="2">May play the central regulatory role in sporulation. It may be an element of the effector pathway responsible for the activation of sporulation genes in response to nutritional stress. Spo0A may act in concert with spo0H (a sigma factor) to control the expression of some genes that are critical to the sporulation process.</text>
</comment>
<evidence type="ECO:0000256" key="1">
    <source>
        <dbReference type="ARBA" id="ARBA00018672"/>
    </source>
</evidence>
<gene>
    <name evidence="6" type="ORF">CIAN88_07215</name>
    <name evidence="8" type="ORF">GT664_15360</name>
    <name evidence="7" type="ORF">MKC95_10060</name>
</gene>
<reference evidence="8" key="2">
    <citation type="journal article" date="2019" name="Nat. Med.">
        <title>A library of human gut bacterial isolates paired with longitudinal multiomics data enables mechanistic microbiome research.</title>
        <authorList>
            <person name="Poyet M."/>
            <person name="Groussin M."/>
            <person name="Gibbons S.M."/>
            <person name="Avila-Pacheco J."/>
            <person name="Jiang X."/>
            <person name="Kearney S.M."/>
            <person name="Perrotta A.R."/>
            <person name="Berdy B."/>
            <person name="Zhao S."/>
            <person name="Lieberman T.D."/>
            <person name="Swanson P.K."/>
            <person name="Smith M."/>
            <person name="Roesemann S."/>
            <person name="Alexander J.E."/>
            <person name="Rich S.A."/>
            <person name="Livny J."/>
            <person name="Vlamakis H."/>
            <person name="Clish C."/>
            <person name="Bullock K."/>
            <person name="Deik A."/>
            <person name="Scott J."/>
            <person name="Pierce K.A."/>
            <person name="Xavier R.J."/>
            <person name="Alm E.J."/>
        </authorList>
    </citation>
    <scope>NUCLEOTIDE SEQUENCE</scope>
    <source>
        <strain evidence="8">BIOML-A12</strain>
    </source>
</reference>
<name>A0A099IA22_CLOIN</name>
<organism evidence="6 9">
    <name type="scientific">Clostridium innocuum</name>
    <dbReference type="NCBI Taxonomy" id="1522"/>
    <lineage>
        <taxon>Bacteria</taxon>
        <taxon>Bacillati</taxon>
        <taxon>Bacillota</taxon>
        <taxon>Clostridia</taxon>
        <taxon>Eubacteriales</taxon>
        <taxon>Clostridiaceae</taxon>
        <taxon>Clostridium</taxon>
    </lineage>
</organism>
<evidence type="ECO:0000313" key="7">
    <source>
        <dbReference type="EMBL" id="MCR0233109.1"/>
    </source>
</evidence>
<protein>
    <recommendedName>
        <fullName evidence="1">Stage 0 sporulation protein A homolog</fullName>
    </recommendedName>
</protein>
<dbReference type="PIRSF" id="PIRSF036382">
    <property type="entry name" value="RR_antiterm"/>
    <property type="match status" value="1"/>
</dbReference>
<dbReference type="PROSITE" id="PS50921">
    <property type="entry name" value="ANTAR"/>
    <property type="match status" value="1"/>
</dbReference>
<dbReference type="Proteomes" id="UP000030008">
    <property type="component" value="Unassembled WGS sequence"/>
</dbReference>
<dbReference type="EMBL" id="JAKTMA010000015">
    <property type="protein sequence ID" value="MCR0233109.1"/>
    <property type="molecule type" value="Genomic_DNA"/>
</dbReference>
<comment type="caution">
    <text evidence="3">Lacks conserved residue(s) required for the propagation of feature annotation.</text>
</comment>
<evidence type="ECO:0000313" key="6">
    <source>
        <dbReference type="EMBL" id="KGJ53758.1"/>
    </source>
</evidence>
<dbReference type="RefSeq" id="WP_008817233.1">
    <property type="nucleotide sequence ID" value="NZ_AP025565.1"/>
</dbReference>
<dbReference type="SMART" id="SM01012">
    <property type="entry name" value="ANTAR"/>
    <property type="match status" value="1"/>
</dbReference>
<dbReference type="Proteomes" id="UP000604383">
    <property type="component" value="Unassembled WGS sequence"/>
</dbReference>
<evidence type="ECO:0000256" key="3">
    <source>
        <dbReference type="PROSITE-ProRule" id="PRU00169"/>
    </source>
</evidence>
<dbReference type="PROSITE" id="PS50110">
    <property type="entry name" value="RESPONSE_REGULATORY"/>
    <property type="match status" value="1"/>
</dbReference>
<evidence type="ECO:0000313" key="8">
    <source>
        <dbReference type="EMBL" id="MZH57086.1"/>
    </source>
</evidence>
<dbReference type="InterPro" id="IPR036388">
    <property type="entry name" value="WH-like_DNA-bd_sf"/>
</dbReference>
<dbReference type="InterPro" id="IPR005561">
    <property type="entry name" value="ANTAR"/>
</dbReference>
<evidence type="ECO:0000259" key="4">
    <source>
        <dbReference type="PROSITE" id="PS50110"/>
    </source>
</evidence>
<dbReference type="AlphaFoldDB" id="A0A099IA22"/>
<reference evidence="6 9" key="1">
    <citation type="submission" date="2014-08" db="EMBL/GenBank/DDBJ databases">
        <title>Clostridium innocuum, an unnegligible vancomycin-resistant pathogen causing extra-intestinal infections.</title>
        <authorList>
            <person name="Feng Y."/>
            <person name="Chiu C.-H."/>
        </authorList>
    </citation>
    <scope>NUCLEOTIDE SEQUENCE [LARGE SCALE GENOMIC DNA]</scope>
    <source>
        <strain evidence="6 9">AN88</strain>
    </source>
</reference>
<dbReference type="EMBL" id="JQIF01000033">
    <property type="protein sequence ID" value="KGJ53758.1"/>
    <property type="molecule type" value="Genomic_DNA"/>
</dbReference>
<dbReference type="Proteomes" id="UP001203972">
    <property type="component" value="Unassembled WGS sequence"/>
</dbReference>
<dbReference type="InterPro" id="IPR011006">
    <property type="entry name" value="CheY-like_superfamily"/>
</dbReference>
<sequence length="190" mass="22009">MLHVLLVSTSEKTTGILKEYLNMEDCMNITACKTASRARRTALETAFDMIIINYPLADEREYELPQDLAEKSDASIMLMVPAEVYDIIADRMEKAGIYVLLKPVNKTVLLCVLRFAIVTQKRIRAMRMRNRSLKDRLSEIKVIDRAKCLLMEHEQLSEAQAHRYLEKRAMDSQMSRLQVAEQLLKKYQLP</sequence>
<dbReference type="InterPro" id="IPR008327">
    <property type="entry name" value="Sig_transdc_resp-reg_antiterm"/>
</dbReference>
<evidence type="ECO:0000256" key="2">
    <source>
        <dbReference type="ARBA" id="ARBA00024867"/>
    </source>
</evidence>
<proteinExistence type="predicted"/>
<feature type="domain" description="ANTAR" evidence="5">
    <location>
        <begin position="123"/>
        <end position="184"/>
    </location>
</feature>
<evidence type="ECO:0000313" key="9">
    <source>
        <dbReference type="Proteomes" id="UP000030008"/>
    </source>
</evidence>
<dbReference type="SUPFAM" id="SSF52172">
    <property type="entry name" value="CheY-like"/>
    <property type="match status" value="1"/>
</dbReference>
<feature type="domain" description="Response regulatory" evidence="4">
    <location>
        <begin position="3"/>
        <end position="117"/>
    </location>
</feature>
<dbReference type="EMBL" id="WWTN01000029">
    <property type="protein sequence ID" value="MZH57086.1"/>
    <property type="molecule type" value="Genomic_DNA"/>
</dbReference>
<dbReference type="GO" id="GO:0000160">
    <property type="term" value="P:phosphorelay signal transduction system"/>
    <property type="evidence" value="ECO:0007669"/>
    <property type="project" value="InterPro"/>
</dbReference>
<dbReference type="Pfam" id="PF03861">
    <property type="entry name" value="ANTAR"/>
    <property type="match status" value="1"/>
</dbReference>
<dbReference type="InterPro" id="IPR001789">
    <property type="entry name" value="Sig_transdc_resp-reg_receiver"/>
</dbReference>
<accession>A0A099IA22</accession>
<dbReference type="Gene3D" id="1.10.10.10">
    <property type="entry name" value="Winged helix-like DNA-binding domain superfamily/Winged helix DNA-binding domain"/>
    <property type="match status" value="1"/>
</dbReference>
<comment type="caution">
    <text evidence="6">The sequence shown here is derived from an EMBL/GenBank/DDBJ whole genome shotgun (WGS) entry which is preliminary data.</text>
</comment>